<dbReference type="EMBL" id="FUXU01000003">
    <property type="protein sequence ID" value="SKA45520.1"/>
    <property type="molecule type" value="Genomic_DNA"/>
</dbReference>
<dbReference type="SMART" id="SM00448">
    <property type="entry name" value="REC"/>
    <property type="match status" value="1"/>
</dbReference>
<reference evidence="5" key="1">
    <citation type="submission" date="2017-02" db="EMBL/GenBank/DDBJ databases">
        <authorList>
            <person name="Varghese N."/>
            <person name="Submissions S."/>
        </authorList>
    </citation>
    <scope>NUCLEOTIDE SEQUENCE [LARGE SCALE GENOMIC DNA]</scope>
    <source>
        <strain evidence="5">DSM 22720</strain>
    </source>
</reference>
<evidence type="ECO:0000256" key="2">
    <source>
        <dbReference type="PROSITE-ProRule" id="PRU00169"/>
    </source>
</evidence>
<feature type="modified residue" description="4-aspartylphosphate" evidence="2">
    <location>
        <position position="53"/>
    </location>
</feature>
<dbReference type="GO" id="GO:0016791">
    <property type="term" value="F:phosphatase activity"/>
    <property type="evidence" value="ECO:0007669"/>
    <property type="project" value="TreeGrafter"/>
</dbReference>
<dbReference type="Gene3D" id="3.30.565.10">
    <property type="entry name" value="Histidine kinase-like ATPase, C-terminal domain"/>
    <property type="match status" value="1"/>
</dbReference>
<accession>A0A1T4TYM2</accession>
<proteinExistence type="predicted"/>
<dbReference type="Proteomes" id="UP000190162">
    <property type="component" value="Unassembled WGS sequence"/>
</dbReference>
<dbReference type="Pfam" id="PF00072">
    <property type="entry name" value="Response_reg"/>
    <property type="match status" value="1"/>
</dbReference>
<dbReference type="CDD" id="cd00156">
    <property type="entry name" value="REC"/>
    <property type="match status" value="1"/>
</dbReference>
<protein>
    <submittedName>
        <fullName evidence="4">Response regulator receiver domain-containing protein</fullName>
    </submittedName>
</protein>
<dbReference type="PANTHER" id="PTHR43156:SF2">
    <property type="entry name" value="STAGE II SPORULATION PROTEIN E"/>
    <property type="match status" value="1"/>
</dbReference>
<dbReference type="AlphaFoldDB" id="A0A1T4TYM2"/>
<gene>
    <name evidence="4" type="ORF">SAMN02745132_00339</name>
</gene>
<dbReference type="InterPro" id="IPR001789">
    <property type="entry name" value="Sig_transdc_resp-reg_receiver"/>
</dbReference>
<dbReference type="Pfam" id="PF07228">
    <property type="entry name" value="SpoIIE"/>
    <property type="match status" value="1"/>
</dbReference>
<dbReference type="Gene3D" id="3.60.40.10">
    <property type="entry name" value="PPM-type phosphatase domain"/>
    <property type="match status" value="1"/>
</dbReference>
<dbReference type="RefSeq" id="WP_078750892.1">
    <property type="nucleotide sequence ID" value="NZ_FUXU01000003.1"/>
</dbReference>
<sequence>MKALIVEDDISLQCFLEHVLKDEFDELLIADNGKMALEMLEALDELPSLIVMDVLMPVMDGFEAAKQIRTIYRTHYLPIIFLTGITDNDAFNRCMTLGDDFLTKPISRTTIVAKVRAHSRNIRLYNEVAVQRDKLEHFHAHTLYEHTMAETIFGNLMQGCYQEAEGVNFYTSSYTNFNGDVVLVTPRPQGGIYAMLADATGHGLPAAISSIPATKAFFAMAKNGMSLGDIASEMNATLKRFLPPGMLVAANLLEVSANGVDINWWGGGMPDGYIIDSQGEMKQRLPSAHMALGAMEPDEFEANLVSLKLDVGDKLFFFTDGVTEARNASGAELGEEGVEALFSESYHCLIDVVRERVTSFTSGGGVGDDMSMLEMTAPIKSRIESMPGEPDYYDRRSPSQLTVFFGAQELRKVNIVGELRRVLKGPIGSNIDLDLMCTILSELSNNALEHGLLQFESDLKNDGEGFLDYYLERQSRLDNLGEHAYMGLGVSFKPRERLLHFYITHNGAGFNNTGSESRLDDSAAVCGRGIALVRELCHEFYYEDSGCTARGTYKLSAGLPEDTTIH</sequence>
<dbReference type="InterPro" id="IPR011006">
    <property type="entry name" value="CheY-like_superfamily"/>
</dbReference>
<dbReference type="InterPro" id="IPR052016">
    <property type="entry name" value="Bact_Sigma-Reg"/>
</dbReference>
<dbReference type="SMART" id="SM00331">
    <property type="entry name" value="PP2C_SIG"/>
    <property type="match status" value="1"/>
</dbReference>
<evidence type="ECO:0000313" key="4">
    <source>
        <dbReference type="EMBL" id="SKA45520.1"/>
    </source>
</evidence>
<dbReference type="SUPFAM" id="SSF52172">
    <property type="entry name" value="CheY-like"/>
    <property type="match status" value="1"/>
</dbReference>
<dbReference type="PANTHER" id="PTHR43156">
    <property type="entry name" value="STAGE II SPORULATION PROTEIN E-RELATED"/>
    <property type="match status" value="1"/>
</dbReference>
<keyword evidence="5" id="KW-1185">Reference proteome</keyword>
<feature type="domain" description="Response regulatory" evidence="3">
    <location>
        <begin position="2"/>
        <end position="119"/>
    </location>
</feature>
<dbReference type="Gene3D" id="3.40.50.2300">
    <property type="match status" value="1"/>
</dbReference>
<dbReference type="InterPro" id="IPR001932">
    <property type="entry name" value="PPM-type_phosphatase-like_dom"/>
</dbReference>
<organism evidence="4 5">
    <name type="scientific">Enterovibrio nigricans DSM 22720</name>
    <dbReference type="NCBI Taxonomy" id="1121868"/>
    <lineage>
        <taxon>Bacteria</taxon>
        <taxon>Pseudomonadati</taxon>
        <taxon>Pseudomonadota</taxon>
        <taxon>Gammaproteobacteria</taxon>
        <taxon>Vibrionales</taxon>
        <taxon>Vibrionaceae</taxon>
        <taxon>Enterovibrio</taxon>
    </lineage>
</organism>
<keyword evidence="2" id="KW-0597">Phosphoprotein</keyword>
<dbReference type="PROSITE" id="PS50110">
    <property type="entry name" value="RESPONSE_REGULATORY"/>
    <property type="match status" value="1"/>
</dbReference>
<evidence type="ECO:0000259" key="3">
    <source>
        <dbReference type="PROSITE" id="PS50110"/>
    </source>
</evidence>
<dbReference type="OrthoDB" id="9811749at2"/>
<evidence type="ECO:0000313" key="5">
    <source>
        <dbReference type="Proteomes" id="UP000190162"/>
    </source>
</evidence>
<keyword evidence="1" id="KW-0378">Hydrolase</keyword>
<dbReference type="InterPro" id="IPR036457">
    <property type="entry name" value="PPM-type-like_dom_sf"/>
</dbReference>
<dbReference type="InterPro" id="IPR036890">
    <property type="entry name" value="HATPase_C_sf"/>
</dbReference>
<dbReference type="GO" id="GO:0000160">
    <property type="term" value="P:phosphorelay signal transduction system"/>
    <property type="evidence" value="ECO:0007669"/>
    <property type="project" value="InterPro"/>
</dbReference>
<evidence type="ECO:0000256" key="1">
    <source>
        <dbReference type="ARBA" id="ARBA00022801"/>
    </source>
</evidence>
<name>A0A1T4TYM2_9GAMM</name>